<feature type="compositionally biased region" description="Basic and acidic residues" evidence="1">
    <location>
        <begin position="170"/>
        <end position="184"/>
    </location>
</feature>
<feature type="compositionally biased region" description="Polar residues" evidence="1">
    <location>
        <begin position="199"/>
        <end position="209"/>
    </location>
</feature>
<evidence type="ECO:0000256" key="1">
    <source>
        <dbReference type="SAM" id="MobiDB-lite"/>
    </source>
</evidence>
<comment type="caution">
    <text evidence="2">The sequence shown here is derived from an EMBL/GenBank/DDBJ whole genome shotgun (WGS) entry which is preliminary data.</text>
</comment>
<keyword evidence="3" id="KW-1185">Reference proteome</keyword>
<feature type="compositionally biased region" description="Polar residues" evidence="1">
    <location>
        <begin position="216"/>
        <end position="228"/>
    </location>
</feature>
<sequence length="427" mass="47535">MITRTHTPSLTRRLVLLFFDGEFSCRWSLFFRKELVVCLWNSRDLTGEWQGLLAYRRISQEGLVYRRILRDIAGISRRVPCLISRCVDLARRLRDRGAVRDLTWRWEPSTSPLAARRVALFARRISSRAVSSLARQAHNSEFDLISGRSFANQAEEARIVVGVSAGAIGRNHDRSPSHRRDRMTPESSGAPIEPCHSIDGTTVEPQQNRTTKEHQCNLNRTPSNQSRASRMEPIQPPIEPKQSLSHKEPQSRASASIEPKAEPRQPQPHTEPQSRASASNRTPKQASASINLPKQSLSHKEPQSRAPRSIEPKQASASIEPQSRASASIENPKQSLSLNRTPKAEPRFIKPKQSLSLHNPKAELASLNPKARALATTAEPQSRASATIEPQSRASATIEPQSRASATIEPHKARARPSKNPKASLTS</sequence>
<feature type="region of interest" description="Disordered" evidence="1">
    <location>
        <begin position="168"/>
        <end position="427"/>
    </location>
</feature>
<proteinExistence type="predicted"/>
<feature type="compositionally biased region" description="Polar residues" evidence="1">
    <location>
        <begin position="267"/>
        <end position="296"/>
    </location>
</feature>
<feature type="compositionally biased region" description="Basic and acidic residues" evidence="1">
    <location>
        <begin position="298"/>
        <end position="311"/>
    </location>
</feature>
<reference evidence="2 3" key="1">
    <citation type="submission" date="2018-04" db="EMBL/GenBank/DDBJ databases">
        <authorList>
            <person name="Zhang X."/>
            <person name="Yuan J."/>
            <person name="Li F."/>
            <person name="Xiang J."/>
        </authorList>
    </citation>
    <scope>NUCLEOTIDE SEQUENCE [LARGE SCALE GENOMIC DNA]</scope>
    <source>
        <tissue evidence="2">Muscle</tissue>
    </source>
</reference>
<dbReference type="EMBL" id="QCYY01003821">
    <property type="protein sequence ID" value="ROT62127.1"/>
    <property type="molecule type" value="Genomic_DNA"/>
</dbReference>
<feature type="compositionally biased region" description="Polar residues" evidence="1">
    <location>
        <begin position="378"/>
        <end position="405"/>
    </location>
</feature>
<gene>
    <name evidence="2" type="ORF">C7M84_020047</name>
</gene>
<dbReference type="AlphaFoldDB" id="A0A3R7PDB7"/>
<evidence type="ECO:0000313" key="2">
    <source>
        <dbReference type="EMBL" id="ROT62127.1"/>
    </source>
</evidence>
<accession>A0A3R7PDB7</accession>
<feature type="compositionally biased region" description="Polar residues" evidence="1">
    <location>
        <begin position="315"/>
        <end position="340"/>
    </location>
</feature>
<organism evidence="2 3">
    <name type="scientific">Penaeus vannamei</name>
    <name type="common">Whiteleg shrimp</name>
    <name type="synonym">Litopenaeus vannamei</name>
    <dbReference type="NCBI Taxonomy" id="6689"/>
    <lineage>
        <taxon>Eukaryota</taxon>
        <taxon>Metazoa</taxon>
        <taxon>Ecdysozoa</taxon>
        <taxon>Arthropoda</taxon>
        <taxon>Crustacea</taxon>
        <taxon>Multicrustacea</taxon>
        <taxon>Malacostraca</taxon>
        <taxon>Eumalacostraca</taxon>
        <taxon>Eucarida</taxon>
        <taxon>Decapoda</taxon>
        <taxon>Dendrobranchiata</taxon>
        <taxon>Penaeoidea</taxon>
        <taxon>Penaeidae</taxon>
        <taxon>Penaeus</taxon>
    </lineage>
</organism>
<evidence type="ECO:0000313" key="3">
    <source>
        <dbReference type="Proteomes" id="UP000283509"/>
    </source>
</evidence>
<reference evidence="2 3" key="2">
    <citation type="submission" date="2019-01" db="EMBL/GenBank/DDBJ databases">
        <title>The decoding of complex shrimp genome reveals the adaptation for benthos swimmer, frequently molting mechanism and breeding impact on genome.</title>
        <authorList>
            <person name="Sun Y."/>
            <person name="Gao Y."/>
            <person name="Yu Y."/>
        </authorList>
    </citation>
    <scope>NUCLEOTIDE SEQUENCE [LARGE SCALE GENOMIC DNA]</scope>
    <source>
        <tissue evidence="2">Muscle</tissue>
    </source>
</reference>
<name>A0A3R7PDB7_PENVA</name>
<protein>
    <submittedName>
        <fullName evidence="2">Uncharacterized protein</fullName>
    </submittedName>
</protein>
<dbReference type="Proteomes" id="UP000283509">
    <property type="component" value="Unassembled WGS sequence"/>
</dbReference>